<name>A0A7T4PJD3_9ACTN</name>
<proteinExistence type="predicted"/>
<accession>A0A7T4PJD3</accession>
<organism evidence="1 2">
    <name type="scientific">Streptomyces alfalfae</name>
    <dbReference type="NCBI Taxonomy" id="1642299"/>
    <lineage>
        <taxon>Bacteria</taxon>
        <taxon>Bacillati</taxon>
        <taxon>Actinomycetota</taxon>
        <taxon>Actinomycetes</taxon>
        <taxon>Kitasatosporales</taxon>
        <taxon>Streptomycetaceae</taxon>
        <taxon>Streptomyces</taxon>
    </lineage>
</organism>
<dbReference type="RefSeq" id="WP_198503596.1">
    <property type="nucleotide sequence ID" value="NZ_CP065959.1"/>
</dbReference>
<sequence length="95" mass="10202">MTYEERPHGVPDTAGTLDRDPACDLIPMWMFLPARARDAFRTAVAMDGATWARARGLALAGSLPVPDGPFFAVPGRVTAALRRLDAVLGDHAERG</sequence>
<dbReference type="Proteomes" id="UP000596130">
    <property type="component" value="Chromosome"/>
</dbReference>
<evidence type="ECO:0000313" key="2">
    <source>
        <dbReference type="Proteomes" id="UP000596130"/>
    </source>
</evidence>
<dbReference type="EMBL" id="CP065959">
    <property type="protein sequence ID" value="QQC91331.1"/>
    <property type="molecule type" value="Genomic_DNA"/>
</dbReference>
<dbReference type="AlphaFoldDB" id="A0A7T4PJD3"/>
<protein>
    <submittedName>
        <fullName evidence="1">Uncharacterized protein</fullName>
    </submittedName>
</protein>
<gene>
    <name evidence="1" type="ORF">I8755_25180</name>
</gene>
<evidence type="ECO:0000313" key="1">
    <source>
        <dbReference type="EMBL" id="QQC91331.1"/>
    </source>
</evidence>
<reference evidence="1 2" key="1">
    <citation type="submission" date="2020-12" db="EMBL/GenBank/DDBJ databases">
        <title>Identification and biosynthesis of polyene macrolides produced by Streptomyces alfalfae Men-myco-93-63.</title>
        <authorList>
            <person name="Liu D."/>
            <person name="Li Y."/>
            <person name="Liu L."/>
            <person name="Han X."/>
            <person name="Shen F."/>
        </authorList>
    </citation>
    <scope>NUCLEOTIDE SEQUENCE [LARGE SCALE GENOMIC DNA]</scope>
    <source>
        <strain evidence="1 2">Men-myco-93-63</strain>
    </source>
</reference>